<dbReference type="EMBL" id="PYGE01000030">
    <property type="protein sequence ID" value="PSK93840.1"/>
    <property type="molecule type" value="Genomic_DNA"/>
</dbReference>
<accession>A0A2P8D9E0</accession>
<comment type="caution">
    <text evidence="12">The sequence shown here is derived from an EMBL/GenBank/DDBJ whole genome shotgun (WGS) entry which is preliminary data.</text>
</comment>
<dbReference type="GO" id="GO:0016020">
    <property type="term" value="C:membrane"/>
    <property type="evidence" value="ECO:0007669"/>
    <property type="project" value="InterPro"/>
</dbReference>
<reference evidence="12 13" key="1">
    <citation type="submission" date="2018-03" db="EMBL/GenBank/DDBJ databases">
        <title>Genomic Encyclopedia of Archaeal and Bacterial Type Strains, Phase II (KMG-II): from individual species to whole genera.</title>
        <authorList>
            <person name="Goeker M."/>
        </authorList>
    </citation>
    <scope>NUCLEOTIDE SEQUENCE [LARGE SCALE GENOMIC DNA]</scope>
    <source>
        <strain evidence="12 13">DSM 45211</strain>
    </source>
</reference>
<dbReference type="AlphaFoldDB" id="A0A2P8D9E0"/>
<evidence type="ECO:0000256" key="5">
    <source>
        <dbReference type="ARBA" id="ARBA00022741"/>
    </source>
</evidence>
<feature type="transmembrane region" description="Helical" evidence="10">
    <location>
        <begin position="131"/>
        <end position="151"/>
    </location>
</feature>
<gene>
    <name evidence="12" type="ORF">CLV30_13029</name>
</gene>
<comment type="catalytic activity">
    <reaction evidence="1">
        <text>ATP + protein L-histidine = ADP + protein N-phospho-L-histidine.</text>
        <dbReference type="EC" id="2.7.13.3"/>
    </reaction>
</comment>
<dbReference type="Gene3D" id="1.20.5.1930">
    <property type="match status" value="1"/>
</dbReference>
<dbReference type="SUPFAM" id="SSF55874">
    <property type="entry name" value="ATPase domain of HSP90 chaperone/DNA topoisomerase II/histidine kinase"/>
    <property type="match status" value="1"/>
</dbReference>
<dbReference type="PANTHER" id="PTHR24421">
    <property type="entry name" value="NITRATE/NITRITE SENSOR PROTEIN NARX-RELATED"/>
    <property type="match status" value="1"/>
</dbReference>
<feature type="compositionally biased region" description="Basic and acidic residues" evidence="9">
    <location>
        <begin position="257"/>
        <end position="272"/>
    </location>
</feature>
<keyword evidence="7" id="KW-0067">ATP-binding</keyword>
<feature type="transmembrane region" description="Helical" evidence="10">
    <location>
        <begin position="12"/>
        <end position="29"/>
    </location>
</feature>
<dbReference type="InterPro" id="IPR050482">
    <property type="entry name" value="Sensor_HK_TwoCompSys"/>
</dbReference>
<dbReference type="InterPro" id="IPR036890">
    <property type="entry name" value="HATPase_C_sf"/>
</dbReference>
<dbReference type="Pfam" id="PF02518">
    <property type="entry name" value="HATPase_c"/>
    <property type="match status" value="1"/>
</dbReference>
<dbReference type="GO" id="GO:0000155">
    <property type="term" value="F:phosphorelay sensor kinase activity"/>
    <property type="evidence" value="ECO:0007669"/>
    <property type="project" value="InterPro"/>
</dbReference>
<keyword evidence="3" id="KW-0597">Phosphoprotein</keyword>
<keyword evidence="10" id="KW-0472">Membrane</keyword>
<evidence type="ECO:0000256" key="4">
    <source>
        <dbReference type="ARBA" id="ARBA00022679"/>
    </source>
</evidence>
<dbReference type="Pfam" id="PF23539">
    <property type="entry name" value="DUF7134"/>
    <property type="match status" value="1"/>
</dbReference>
<dbReference type="GO" id="GO:0005524">
    <property type="term" value="F:ATP binding"/>
    <property type="evidence" value="ECO:0007669"/>
    <property type="project" value="UniProtKB-KW"/>
</dbReference>
<keyword evidence="13" id="KW-1185">Reference proteome</keyword>
<evidence type="ECO:0000256" key="1">
    <source>
        <dbReference type="ARBA" id="ARBA00000085"/>
    </source>
</evidence>
<dbReference type="InterPro" id="IPR003594">
    <property type="entry name" value="HATPase_dom"/>
</dbReference>
<evidence type="ECO:0000256" key="6">
    <source>
        <dbReference type="ARBA" id="ARBA00022777"/>
    </source>
</evidence>
<dbReference type="InterPro" id="IPR055558">
    <property type="entry name" value="DUF7134"/>
</dbReference>
<evidence type="ECO:0000256" key="8">
    <source>
        <dbReference type="ARBA" id="ARBA00023012"/>
    </source>
</evidence>
<dbReference type="Pfam" id="PF07730">
    <property type="entry name" value="HisKA_3"/>
    <property type="match status" value="1"/>
</dbReference>
<dbReference type="PROSITE" id="PS50109">
    <property type="entry name" value="HIS_KIN"/>
    <property type="match status" value="1"/>
</dbReference>
<evidence type="ECO:0000256" key="10">
    <source>
        <dbReference type="SAM" id="Phobius"/>
    </source>
</evidence>
<evidence type="ECO:0000256" key="2">
    <source>
        <dbReference type="ARBA" id="ARBA00012438"/>
    </source>
</evidence>
<dbReference type="SMART" id="SM00387">
    <property type="entry name" value="HATPase_c"/>
    <property type="match status" value="1"/>
</dbReference>
<feature type="domain" description="Histidine kinase" evidence="11">
    <location>
        <begin position="319"/>
        <end position="406"/>
    </location>
</feature>
<feature type="transmembrane region" description="Helical" evidence="10">
    <location>
        <begin position="106"/>
        <end position="125"/>
    </location>
</feature>
<dbReference type="Gene3D" id="3.30.565.10">
    <property type="entry name" value="Histidine kinase-like ATPase, C-terminal domain"/>
    <property type="match status" value="1"/>
</dbReference>
<evidence type="ECO:0000313" key="12">
    <source>
        <dbReference type="EMBL" id="PSK93840.1"/>
    </source>
</evidence>
<organism evidence="12 13">
    <name type="scientific">Haloactinopolyspora alba</name>
    <dbReference type="NCBI Taxonomy" id="648780"/>
    <lineage>
        <taxon>Bacteria</taxon>
        <taxon>Bacillati</taxon>
        <taxon>Actinomycetota</taxon>
        <taxon>Actinomycetes</taxon>
        <taxon>Jiangellales</taxon>
        <taxon>Jiangellaceae</taxon>
        <taxon>Haloactinopolyspora</taxon>
    </lineage>
</organism>
<feature type="region of interest" description="Disordered" evidence="9">
    <location>
        <begin position="249"/>
        <end position="279"/>
    </location>
</feature>
<feature type="transmembrane region" description="Helical" evidence="10">
    <location>
        <begin position="80"/>
        <end position="99"/>
    </location>
</feature>
<sequence>MPDIPPGLLDAVVTGTLLVTGVIMVFTYTDPGGIDYRDGDALGVAVVVAATAPLLLRRRYPVAVGLVTALMLLTFTVRDYAMPTAVAVILIAIYSAAGYARLTRSLMVLAAHTASSVAYALAASARHPEQSHYDAAALALNVVVLFGAWAFGRAVRNRRLYTAELEDRASRLERAREAEVRMAITEERSRIARELHDVVAHHVSVMTVQTAGARRSIPRDPDRSAEALLSVEATGRAALAEMRRVVGVLRTPDGTEGGERGERGERTDRTEEAALSPQPGLAELGDLVAHMRDAGLPVQVTVDGEADGVPLGVDLAAYRVIQEALTNTIKHAGPSSATVSVHYLPAELRIEIADDGYGVATELEGGRPGHGLLGMRERVALYGGSLLVGPRSGGGFTVLATIPYDSTAV</sequence>
<feature type="transmembrane region" description="Helical" evidence="10">
    <location>
        <begin position="41"/>
        <end position="60"/>
    </location>
</feature>
<name>A0A2P8D9E0_9ACTN</name>
<evidence type="ECO:0000259" key="11">
    <source>
        <dbReference type="PROSITE" id="PS50109"/>
    </source>
</evidence>
<dbReference type="InterPro" id="IPR005467">
    <property type="entry name" value="His_kinase_dom"/>
</dbReference>
<keyword evidence="10" id="KW-0812">Transmembrane</keyword>
<dbReference type="EC" id="2.7.13.3" evidence="2"/>
<dbReference type="GO" id="GO:0046983">
    <property type="term" value="F:protein dimerization activity"/>
    <property type="evidence" value="ECO:0007669"/>
    <property type="project" value="InterPro"/>
</dbReference>
<protein>
    <recommendedName>
        <fullName evidence="2">histidine kinase</fullName>
        <ecNumber evidence="2">2.7.13.3</ecNumber>
    </recommendedName>
</protein>
<keyword evidence="4" id="KW-0808">Transferase</keyword>
<evidence type="ECO:0000256" key="7">
    <source>
        <dbReference type="ARBA" id="ARBA00022840"/>
    </source>
</evidence>
<evidence type="ECO:0000313" key="13">
    <source>
        <dbReference type="Proteomes" id="UP000243528"/>
    </source>
</evidence>
<dbReference type="Proteomes" id="UP000243528">
    <property type="component" value="Unassembled WGS sequence"/>
</dbReference>
<keyword evidence="6 12" id="KW-0418">Kinase</keyword>
<keyword evidence="8" id="KW-0902">Two-component regulatory system</keyword>
<dbReference type="PANTHER" id="PTHR24421:SF10">
    <property type="entry name" value="NITRATE_NITRITE SENSOR PROTEIN NARQ"/>
    <property type="match status" value="1"/>
</dbReference>
<evidence type="ECO:0000256" key="9">
    <source>
        <dbReference type="SAM" id="MobiDB-lite"/>
    </source>
</evidence>
<evidence type="ECO:0000256" key="3">
    <source>
        <dbReference type="ARBA" id="ARBA00022553"/>
    </source>
</evidence>
<dbReference type="CDD" id="cd16917">
    <property type="entry name" value="HATPase_UhpB-NarQ-NarX-like"/>
    <property type="match status" value="1"/>
</dbReference>
<dbReference type="InterPro" id="IPR011712">
    <property type="entry name" value="Sig_transdc_His_kin_sub3_dim/P"/>
</dbReference>
<proteinExistence type="predicted"/>
<keyword evidence="5" id="KW-0547">Nucleotide-binding</keyword>
<keyword evidence="10" id="KW-1133">Transmembrane helix</keyword>